<dbReference type="EMBL" id="NIZV01000528">
    <property type="protein sequence ID" value="RSL86504.1"/>
    <property type="molecule type" value="Genomic_DNA"/>
</dbReference>
<reference evidence="2 3" key="1">
    <citation type="submission" date="2017-06" db="EMBL/GenBank/DDBJ databases">
        <title>Cmopartive genomic analysis of Ambrosia Fusariam Clade fungi.</title>
        <authorList>
            <person name="Stajich J.E."/>
            <person name="Carrillo J."/>
            <person name="Kijimoto T."/>
            <person name="Eskalen A."/>
            <person name="O'Donnell K."/>
            <person name="Kasson M."/>
        </authorList>
    </citation>
    <scope>NUCLEOTIDE SEQUENCE [LARGE SCALE GENOMIC DNA]</scope>
    <source>
        <strain evidence="2 3">NRRL 20438</strain>
    </source>
</reference>
<name>A0A428S9S2_9HYPO</name>
<proteinExistence type="inferred from homology"/>
<evidence type="ECO:0000313" key="2">
    <source>
        <dbReference type="EMBL" id="RSL86504.1"/>
    </source>
</evidence>
<dbReference type="SUPFAM" id="SSF53335">
    <property type="entry name" value="S-adenosyl-L-methionine-dependent methyltransferases"/>
    <property type="match status" value="1"/>
</dbReference>
<evidence type="ECO:0000313" key="3">
    <source>
        <dbReference type="Proteomes" id="UP000288429"/>
    </source>
</evidence>
<accession>A0A428S9S2</accession>
<dbReference type="GO" id="GO:0008168">
    <property type="term" value="F:methyltransferase activity"/>
    <property type="evidence" value="ECO:0007669"/>
    <property type="project" value="TreeGrafter"/>
</dbReference>
<dbReference type="PANTHER" id="PTHR43591">
    <property type="entry name" value="METHYLTRANSFERASE"/>
    <property type="match status" value="1"/>
</dbReference>
<evidence type="ECO:0000256" key="1">
    <source>
        <dbReference type="ARBA" id="ARBA00038158"/>
    </source>
</evidence>
<comment type="caution">
    <text evidence="2">The sequence shown here is derived from an EMBL/GenBank/DDBJ whole genome shotgun (WGS) entry which is preliminary data.</text>
</comment>
<dbReference type="Pfam" id="PF13489">
    <property type="entry name" value="Methyltransf_23"/>
    <property type="match status" value="1"/>
</dbReference>
<dbReference type="Proteomes" id="UP000288429">
    <property type="component" value="Unassembled WGS sequence"/>
</dbReference>
<dbReference type="InterPro" id="IPR029063">
    <property type="entry name" value="SAM-dependent_MTases_sf"/>
</dbReference>
<evidence type="ECO:0008006" key="4">
    <source>
        <dbReference type="Google" id="ProtNLM"/>
    </source>
</evidence>
<protein>
    <recommendedName>
        <fullName evidence="4">Methyltransferase</fullName>
    </recommendedName>
</protein>
<organism evidence="2 3">
    <name type="scientific">Fusarium ambrosium</name>
    <dbReference type="NCBI Taxonomy" id="131363"/>
    <lineage>
        <taxon>Eukaryota</taxon>
        <taxon>Fungi</taxon>
        <taxon>Dikarya</taxon>
        <taxon>Ascomycota</taxon>
        <taxon>Pezizomycotina</taxon>
        <taxon>Sordariomycetes</taxon>
        <taxon>Hypocreomycetidae</taxon>
        <taxon>Hypocreales</taxon>
        <taxon>Nectriaceae</taxon>
        <taxon>Fusarium</taxon>
        <taxon>Fusarium solani species complex</taxon>
    </lineage>
</organism>
<comment type="similarity">
    <text evidence="1">Belongs to the methyltransferase superfamily. LaeA methyltransferase family.</text>
</comment>
<dbReference type="CDD" id="cd02440">
    <property type="entry name" value="AdoMet_MTases"/>
    <property type="match status" value="1"/>
</dbReference>
<dbReference type="PANTHER" id="PTHR43591:SF31">
    <property type="entry name" value="LAEA-LIKE, PUTATIVE (AFU_ORTHOLOGUE AFUA_8G01930)-RELATED"/>
    <property type="match status" value="1"/>
</dbReference>
<sequence length="363" mass="40915">MDHVFSPDVQGSASIRNHLVAHPAPERQETASPPLQVALAENPLEADDAPQDNDSAYAVSENSASYQTSLASSIINYKYENGRRYHAFRAGTYLLPNDDTEQDRMDLAHHISRLLLGGELFRAPISDNPQRVLDLGTGTGIWAMDFADEYPSAEVIGTDLSPIQPKWTPPNCAFEVDDFEAEWLYSKPFDFIHSRELEGCISDEDALFRRALQHLKPGGYIEFQAAFPRWLSDDGTAEKAENAQSWLKTLIDGSAKFGKSLEGAIGWKEKLEKAGFVDVKQEIFKKIPIGPWPKDPKLKEIGRYQIIQQIQAVESYTPRIYSTVLGWKDEEVQVYVAKVRKELKDPSIHLYAPIYVVYGRKPE</sequence>
<gene>
    <name evidence="2" type="ORF">CDV31_016387</name>
</gene>
<keyword evidence="3" id="KW-1185">Reference proteome</keyword>
<dbReference type="AlphaFoldDB" id="A0A428S9S2"/>
<dbReference type="Gene3D" id="3.40.50.150">
    <property type="entry name" value="Vaccinia Virus protein VP39"/>
    <property type="match status" value="1"/>
</dbReference>